<accession>A0A6G0Y764</accession>
<dbReference type="SUPFAM" id="SSF53098">
    <property type="entry name" value="Ribonuclease H-like"/>
    <property type="match status" value="1"/>
</dbReference>
<dbReference type="PANTHER" id="PTHR45749">
    <property type="match status" value="1"/>
</dbReference>
<evidence type="ECO:0000313" key="1">
    <source>
        <dbReference type="EMBL" id="KAF0750275.1"/>
    </source>
</evidence>
<protein>
    <submittedName>
        <fullName evidence="1">Zinc finger MYM-type protein 6-like</fullName>
    </submittedName>
</protein>
<organism evidence="1 2">
    <name type="scientific">Aphis craccivora</name>
    <name type="common">Cowpea aphid</name>
    <dbReference type="NCBI Taxonomy" id="307492"/>
    <lineage>
        <taxon>Eukaryota</taxon>
        <taxon>Metazoa</taxon>
        <taxon>Ecdysozoa</taxon>
        <taxon>Arthropoda</taxon>
        <taxon>Hexapoda</taxon>
        <taxon>Insecta</taxon>
        <taxon>Pterygota</taxon>
        <taxon>Neoptera</taxon>
        <taxon>Paraneoptera</taxon>
        <taxon>Hemiptera</taxon>
        <taxon>Sternorrhyncha</taxon>
        <taxon>Aphidomorpha</taxon>
        <taxon>Aphidoidea</taxon>
        <taxon>Aphididae</taxon>
        <taxon>Aphidini</taxon>
        <taxon>Aphis</taxon>
        <taxon>Aphis</taxon>
    </lineage>
</organism>
<gene>
    <name evidence="1" type="ORF">FWK35_00019712</name>
</gene>
<evidence type="ECO:0000313" key="2">
    <source>
        <dbReference type="Proteomes" id="UP000478052"/>
    </source>
</evidence>
<dbReference type="InterPro" id="IPR012337">
    <property type="entry name" value="RNaseH-like_sf"/>
</dbReference>
<dbReference type="OrthoDB" id="6605172at2759"/>
<sequence>MADETSDVGHHEQMSVTLRYFNKNTNKPEEIFLGLQRLTSVDAESIFNNLSNKISEFGITWERVIAVCFDGAASMSGRINGVQVKVKSANVNTKYAHCYGHCLNLTLVDSLGNKNRAVFDFFGHVQPVYNFVEGSLSRSAVLKNIARQTNLRLKTRKVLSTTRWACRLEAVNTI</sequence>
<comment type="caution">
    <text evidence="1">The sequence shown here is derived from an EMBL/GenBank/DDBJ whole genome shotgun (WGS) entry which is preliminary data.</text>
</comment>
<dbReference type="AlphaFoldDB" id="A0A6G0Y764"/>
<name>A0A6G0Y764_APHCR</name>
<dbReference type="Proteomes" id="UP000478052">
    <property type="component" value="Unassembled WGS sequence"/>
</dbReference>
<proteinExistence type="predicted"/>
<dbReference type="PANTHER" id="PTHR45749:SF37">
    <property type="entry name" value="OS05G0311600 PROTEIN"/>
    <property type="match status" value="1"/>
</dbReference>
<reference evidence="1 2" key="1">
    <citation type="submission" date="2019-08" db="EMBL/GenBank/DDBJ databases">
        <title>Whole genome of Aphis craccivora.</title>
        <authorList>
            <person name="Voronova N.V."/>
            <person name="Shulinski R.S."/>
            <person name="Bandarenka Y.V."/>
            <person name="Zhorov D.G."/>
            <person name="Warner D."/>
        </authorList>
    </citation>
    <scope>NUCLEOTIDE SEQUENCE [LARGE SCALE GENOMIC DNA]</scope>
    <source>
        <strain evidence="1">180601</strain>
        <tissue evidence="1">Whole Body</tissue>
    </source>
</reference>
<dbReference type="EMBL" id="VUJU01005784">
    <property type="protein sequence ID" value="KAF0750275.1"/>
    <property type="molecule type" value="Genomic_DNA"/>
</dbReference>
<keyword evidence="2" id="KW-1185">Reference proteome</keyword>